<evidence type="ECO:0000313" key="2">
    <source>
        <dbReference type="Proteomes" id="UP000824782"/>
    </source>
</evidence>
<gene>
    <name evidence="1" type="ORF">GDO81_020995</name>
</gene>
<accession>A0AAV6Z7D9</accession>
<protein>
    <submittedName>
        <fullName evidence="1">Uncharacterized protein</fullName>
    </submittedName>
</protein>
<name>A0AAV6Z7D9_ENGPU</name>
<proteinExistence type="predicted"/>
<organism evidence="1 2">
    <name type="scientific">Engystomops pustulosus</name>
    <name type="common">Tungara frog</name>
    <name type="synonym">Physalaemus pustulosus</name>
    <dbReference type="NCBI Taxonomy" id="76066"/>
    <lineage>
        <taxon>Eukaryota</taxon>
        <taxon>Metazoa</taxon>
        <taxon>Chordata</taxon>
        <taxon>Craniata</taxon>
        <taxon>Vertebrata</taxon>
        <taxon>Euteleostomi</taxon>
        <taxon>Amphibia</taxon>
        <taxon>Batrachia</taxon>
        <taxon>Anura</taxon>
        <taxon>Neobatrachia</taxon>
        <taxon>Hyloidea</taxon>
        <taxon>Leptodactylidae</taxon>
        <taxon>Leiuperinae</taxon>
        <taxon>Engystomops</taxon>
    </lineage>
</organism>
<dbReference type="Proteomes" id="UP000824782">
    <property type="component" value="Unassembled WGS sequence"/>
</dbReference>
<keyword evidence="2" id="KW-1185">Reference proteome</keyword>
<dbReference type="EMBL" id="WNYA01001653">
    <property type="protein sequence ID" value="KAG8545374.1"/>
    <property type="molecule type" value="Genomic_DNA"/>
</dbReference>
<reference evidence="1" key="1">
    <citation type="thesis" date="2020" institute="ProQuest LLC" country="789 East Eisenhower Parkway, Ann Arbor, MI, USA">
        <title>Comparative Genomics and Chromosome Evolution.</title>
        <authorList>
            <person name="Mudd A.B."/>
        </authorList>
    </citation>
    <scope>NUCLEOTIDE SEQUENCE</scope>
    <source>
        <strain evidence="1">237g6f4</strain>
        <tissue evidence="1">Blood</tissue>
    </source>
</reference>
<sequence>MSHSSLYDPQFLMSSNGTFHVAACNQLPPPPYLVQLTGWSQRVISSQPEPINRFWYHLKEKNFTSYIVFLGATNTEISADSHKWEL</sequence>
<comment type="caution">
    <text evidence="1">The sequence shown here is derived from an EMBL/GenBank/DDBJ whole genome shotgun (WGS) entry which is preliminary data.</text>
</comment>
<dbReference type="AlphaFoldDB" id="A0AAV6Z7D9"/>
<evidence type="ECO:0000313" key="1">
    <source>
        <dbReference type="EMBL" id="KAG8545374.1"/>
    </source>
</evidence>